<dbReference type="RefSeq" id="XP_002957354.1">
    <property type="nucleotide sequence ID" value="XM_002957308.1"/>
</dbReference>
<keyword evidence="5" id="KW-1185">Reference proteome</keyword>
<dbReference type="SUPFAM" id="SSF51569">
    <property type="entry name" value="Aldolase"/>
    <property type="match status" value="1"/>
</dbReference>
<feature type="region of interest" description="Disordered" evidence="3">
    <location>
        <begin position="2692"/>
        <end position="2773"/>
    </location>
</feature>
<feature type="compositionally biased region" description="Pro residues" evidence="3">
    <location>
        <begin position="1609"/>
        <end position="1618"/>
    </location>
</feature>
<feature type="compositionally biased region" description="Polar residues" evidence="3">
    <location>
        <begin position="328"/>
        <end position="337"/>
    </location>
</feature>
<dbReference type="PANTHER" id="PTHR24216">
    <property type="entry name" value="PAXILLIN-RELATED"/>
    <property type="match status" value="1"/>
</dbReference>
<evidence type="ECO:0000313" key="5">
    <source>
        <dbReference type="Proteomes" id="UP000001058"/>
    </source>
</evidence>
<feature type="compositionally biased region" description="Basic residues" evidence="3">
    <location>
        <begin position="1695"/>
        <end position="1705"/>
    </location>
</feature>
<protein>
    <recommendedName>
        <fullName evidence="6">Transaldolase</fullName>
    </recommendedName>
</protein>
<feature type="compositionally biased region" description="Basic and acidic residues" evidence="3">
    <location>
        <begin position="3482"/>
        <end position="3491"/>
    </location>
</feature>
<feature type="region of interest" description="Disordered" evidence="3">
    <location>
        <begin position="3128"/>
        <end position="3155"/>
    </location>
</feature>
<feature type="compositionally biased region" description="Low complexity" evidence="3">
    <location>
        <begin position="1823"/>
        <end position="1835"/>
    </location>
</feature>
<feature type="compositionally biased region" description="Low complexity" evidence="3">
    <location>
        <begin position="3439"/>
        <end position="3457"/>
    </location>
</feature>
<feature type="region of interest" description="Disordered" evidence="3">
    <location>
        <begin position="3340"/>
        <end position="3376"/>
    </location>
</feature>
<feature type="compositionally biased region" description="Pro residues" evidence="3">
    <location>
        <begin position="3548"/>
        <end position="3558"/>
    </location>
</feature>
<dbReference type="GO" id="GO:0005975">
    <property type="term" value="P:carbohydrate metabolic process"/>
    <property type="evidence" value="ECO:0007669"/>
    <property type="project" value="InterPro"/>
</dbReference>
<feature type="non-terminal residue" evidence="4">
    <location>
        <position position="1"/>
    </location>
</feature>
<feature type="compositionally biased region" description="Low complexity" evidence="3">
    <location>
        <begin position="3807"/>
        <end position="3836"/>
    </location>
</feature>
<dbReference type="InterPro" id="IPR013785">
    <property type="entry name" value="Aldolase_TIM"/>
</dbReference>
<feature type="coiled-coil region" evidence="2">
    <location>
        <begin position="1360"/>
        <end position="1489"/>
    </location>
</feature>
<dbReference type="PANTHER" id="PTHR24216:SF65">
    <property type="entry name" value="PAXILLIN-LIKE PROTEIN 1"/>
    <property type="match status" value="1"/>
</dbReference>
<feature type="compositionally biased region" description="Gly residues" evidence="3">
    <location>
        <begin position="2763"/>
        <end position="2772"/>
    </location>
</feature>
<feature type="compositionally biased region" description="Low complexity" evidence="3">
    <location>
        <begin position="3267"/>
        <end position="3280"/>
    </location>
</feature>
<dbReference type="InterPro" id="IPR001585">
    <property type="entry name" value="TAL/FSA"/>
</dbReference>
<feature type="compositionally biased region" description="Low complexity" evidence="3">
    <location>
        <begin position="1873"/>
        <end position="1884"/>
    </location>
</feature>
<feature type="compositionally biased region" description="Low complexity" evidence="3">
    <location>
        <begin position="3650"/>
        <end position="3662"/>
    </location>
</feature>
<feature type="compositionally biased region" description="Gly residues" evidence="3">
    <location>
        <begin position="2844"/>
        <end position="2856"/>
    </location>
</feature>
<feature type="region of interest" description="Disordered" evidence="3">
    <location>
        <begin position="3755"/>
        <end position="3848"/>
    </location>
</feature>
<feature type="compositionally biased region" description="Low complexity" evidence="3">
    <location>
        <begin position="622"/>
        <end position="631"/>
    </location>
</feature>
<feature type="coiled-coil region" evidence="2">
    <location>
        <begin position="1265"/>
        <end position="1328"/>
    </location>
</feature>
<dbReference type="eggNOG" id="ENOG502S0H6">
    <property type="taxonomic scope" value="Eukaryota"/>
</dbReference>
<feature type="compositionally biased region" description="Basic residues" evidence="3">
    <location>
        <begin position="1809"/>
        <end position="1822"/>
    </location>
</feature>
<feature type="coiled-coil region" evidence="2">
    <location>
        <begin position="1099"/>
        <end position="1162"/>
    </location>
</feature>
<keyword evidence="1" id="KW-0704">Schiff base</keyword>
<evidence type="ECO:0000256" key="2">
    <source>
        <dbReference type="SAM" id="Coils"/>
    </source>
</evidence>
<feature type="compositionally biased region" description="Gly residues" evidence="3">
    <location>
        <begin position="632"/>
        <end position="649"/>
    </location>
</feature>
<evidence type="ECO:0000256" key="3">
    <source>
        <dbReference type="SAM" id="MobiDB-lite"/>
    </source>
</evidence>
<feature type="region of interest" description="Disordered" evidence="3">
    <location>
        <begin position="214"/>
        <end position="296"/>
    </location>
</feature>
<feature type="region of interest" description="Disordered" evidence="3">
    <location>
        <begin position="1598"/>
        <end position="1636"/>
    </location>
</feature>
<dbReference type="SUPFAM" id="SSF58113">
    <property type="entry name" value="Apolipoprotein A-I"/>
    <property type="match status" value="1"/>
</dbReference>
<feature type="coiled-coil region" evidence="2">
    <location>
        <begin position="2177"/>
        <end position="2502"/>
    </location>
</feature>
<feature type="compositionally biased region" description="Low complexity" evidence="3">
    <location>
        <begin position="1619"/>
        <end position="1630"/>
    </location>
</feature>
<feature type="region of interest" description="Disordered" evidence="3">
    <location>
        <begin position="3713"/>
        <end position="3743"/>
    </location>
</feature>
<feature type="compositionally biased region" description="Low complexity" evidence="3">
    <location>
        <begin position="1598"/>
        <end position="1608"/>
    </location>
</feature>
<feature type="compositionally biased region" description="Polar residues" evidence="3">
    <location>
        <begin position="3492"/>
        <end position="3506"/>
    </location>
</feature>
<feature type="coiled-coil region" evidence="2">
    <location>
        <begin position="2537"/>
        <end position="2679"/>
    </location>
</feature>
<dbReference type="InParanoid" id="D8UFF6"/>
<feature type="coiled-coil region" evidence="2">
    <location>
        <begin position="727"/>
        <end position="937"/>
    </location>
</feature>
<feature type="compositionally biased region" description="Low complexity" evidence="3">
    <location>
        <begin position="2932"/>
        <end position="2952"/>
    </location>
</feature>
<accession>D8UFF6</accession>
<feature type="region of interest" description="Disordered" evidence="3">
    <location>
        <begin position="1026"/>
        <end position="1055"/>
    </location>
</feature>
<dbReference type="Pfam" id="PF00923">
    <property type="entry name" value="TAL_FSA"/>
    <property type="match status" value="1"/>
</dbReference>
<name>D8UFF6_VOLCA</name>
<feature type="region of interest" description="Disordered" evidence="3">
    <location>
        <begin position="3860"/>
        <end position="3971"/>
    </location>
</feature>
<dbReference type="Gene3D" id="3.20.20.70">
    <property type="entry name" value="Aldolase class I"/>
    <property type="match status" value="1"/>
</dbReference>
<dbReference type="Proteomes" id="UP000001058">
    <property type="component" value="Unassembled WGS sequence"/>
</dbReference>
<feature type="compositionally biased region" description="Gly residues" evidence="3">
    <location>
        <begin position="1862"/>
        <end position="1872"/>
    </location>
</feature>
<feature type="compositionally biased region" description="Polar residues" evidence="3">
    <location>
        <begin position="565"/>
        <end position="581"/>
    </location>
</feature>
<feature type="region of interest" description="Disordered" evidence="3">
    <location>
        <begin position="3609"/>
        <end position="3697"/>
    </location>
</feature>
<feature type="region of interest" description="Disordered" evidence="3">
    <location>
        <begin position="3171"/>
        <end position="3191"/>
    </location>
</feature>
<feature type="compositionally biased region" description="Low complexity" evidence="3">
    <location>
        <begin position="271"/>
        <end position="285"/>
    </location>
</feature>
<dbReference type="EMBL" id="GL378393">
    <property type="protein sequence ID" value="EFJ41563.1"/>
    <property type="molecule type" value="Genomic_DNA"/>
</dbReference>
<sequence length="3992" mass="421684">ITTNPAILEKDSQRCTLSNLNRLCRIGEDMGVQEMQFQAWGDSAQSMVSVALDLFGMNPNLVVVKLPSTLEGFQAAALLRESAVRITMTAMYNSSQVLLAQCVGAEYAAPYLGRMNDAYGNNQGYKEVVQMQRILSAQKARTRLLVASIRDAFTMASLAAEGCDTFTISPSVASKLFKVTYTLDAVEQFEASARRMGAYDLENGATIPTLHLPHQQQQLASRSHSIRSPGTENHPPEGHPQLAQSIPEHSAQQEHAKRPIGEGRTPPVDDGSSASGKPSPSPGGSMNINVPAPSETDLAFGSHRISVVGPPMSHQRVELFSDGTVLTMSRPINTDHPSSPRLGERPFIESATPSGKSVVSSNPAPVSVPSSPTPAQTSHVRVGPLPGLSPPAVPTDASPGVTHASPPSRYSTPAVHTRPAWFAHPDPAIAYTHYQNSQGNATHISNFGHQAGAQMDSFPAVPPMNASPHVYTLHRISPHGAAASLFGHTATFGAMGPPAANSQHWSQPPPHNGVGPAAAPGPTQAFGSEQASSPADAGGGLFPSPMSPRPHGHTPERGPWPNAYRTPQQLQMPQQPNSTGLQAPPSFAAAAAAWNAGQQAGPGTAHSANMPAAMTGPAAGLSPMASSSQGPSGSGNGGTAASGPSGGTSGTPPEELRNKYRKTKQLLQLHMLTMTFLTGINIQAYVKEIETLRERLVSEGRRAGMLGAQVAALQGQVEKAGDSAALLAATQAEKMVAAQKLREARERTESLQSQLAVAQAQVRVLEQQQAGMLGEFATERQRREAQIVEERQKLEAARAEEQSQKMAYLAAFHEDRERWEAAVAEKERTMKAAYEEKIATAKEEHQRLMATAAAQHEAALKEARAEAQAATEAANQLIQRIQMQAQATADAAEEAVLDARVQMQLAEAEAAKRAKIKAQAATEAAEAAVQKARAECEAAAASAAAEVQEAWAAARAEIEARDAALAEARRQHAEELEAVRRRHAEELEIARMKHLNEMEETRVKHAAEMEEVRTRLSAGIEEARTRHTAEMEDVRAKHSAEMEGSRKKQAAEVEEHRVRHVKQLAEAEDALSRRAAEVRSLGAQLAEVEAKRVEAATAAAAKAAQLQDLELQIQSLRTAVGERDSQLQTGQAALAAAQAAAAAVQQEAAQKLQARNQEVASENASRLAAAEARLEEAPRRVQERVDEALRQAQEAHRQQLSGAVQRVQQDAAAKLLEVQSATNVANEALTNELEVQLESTRREVERITGLLESRSSEIRSLCSSLEQVSQERDKLVTTAAELQDMVIKVQQRMEKQEKKHAKALERAQAHREQQVARLQEELEAIRASVPGRVESALQVYASQLAANHQAAVAAVEARAAAALAAEHTAAEAALKRAHEEAEKELQLRLAQAEDARRRMEAQAEEVRRRMETQADAALAEARARARELEGAAARAPSEGEVAELRARVAEMERRCEERRAANLQLERQLQEARRQADSARSRAEQLQGVFAVLGQLGLPPHTLDAVAAAAAMVGGPPPGARVCAPLASPLQRPWLPSPMATALSPTHEASSSPSFTAAAVTAAAAATVAAAAAATAGQNAAASMPAILNGLREQLAAALSSQQKQATTLPPPPQPPQQHHPSHYQQSAASPASLDTKHAVDGEVQALRRSLQGARAEVLVYRRKLEDCALRGRQQQLQRLLQRQQGGVDYDSAAKRVRRHQRTRSLGRDQCRTSSRRRRGSSAERDLGFGSDLDIGRGLDLDSVLDFDMGLDPDLNFNFDQQPGRRGPKRRGQRTHCIPGSQRPYDTEPGSCSYSDDDDDGGRHDTRRAVSRGISRRRRGSAHRTVSCSSGTSSSAGELCDSPRGRSDRRARRTPGSRDGWRGFGNVGGIGSSSGRPARSAAPAVTSDAVSEALRMRVQQLTLEAQMARSREARCLEAARRADAVILLLHGAASRAQLLLAGAPRRQDQDLADELADALARAMRHRQHIARLTVEAEAQGLPRHGGEGPEGTSGLAAGLQDPIRLKEWEQQQAAAATLAAQLAAARDEVAAAAKQMEELRSQLLQQAEAHAAEVATVRNAADAALAQASQLSSQLVDARAQQQALQREAQVLRRRLRSFQLQVRQLLDDMRQHMDLADLANFAKSVLAATERAFGLWTIREHDHVQATRRAVSELRSEAGEFRQLMQSFAAAQHQAIGRLTARCKAADSELRKLREQDVGRSTAIRAEMAPRLRVHAGAQEVATVKQRLEEQVRRLGQERELLETRVTALQGDKECFLTACGSLRQQLEAVQHALDDERRARVEAEQQAQATEGRMQTAISQAVRAVEVQRDAAQAEALAAEQRVINAVDERDKEARRLVEMEARMREQHEHDVHQLQDLQQRHEAALQELKDAQEVAARETAEQLIAANRWAQALQEQLLQRQGQLRQQQQEVDGLRTMLRDAEQQLQEALVELQQAHQRVEAAEAREVDALQRLTDAEAEVGKARDEAARQLVEARRQENAAIEARAEAETARAEALAAKDAALAAAKAAELDSARHLAEVQAAREFADSQFEAVQTLETQLQAARDGLRQAEERALTAECELQSERGAGAQLRQQLLEARGALAEAQEERGAAMLLRQQLVEARGALAEAQDTARMASQELLQAKERCEELQQDLMAAERRLEAARSAARMHEQQLSQEQQESDRLRCQLRVCQARVFELQHSAATQDVSYGRRRDSSGGGSAATTAGSSGAALDVGYGRRRDSSEGGIASTSAAERRATGAGRGSGWDTGTDIEHDGSRGTGSGGGLELGVTSLRGGQGVIDAGWLSASNGGAEQRPAVAAVANREEESSCNGKGMAGSGTGSGWGSFATSKASTPVISSGGGSNPSGGGSGHDVVPVASLSSIGGSAACMDGLHEIDPAAAAAVEAAYANGSRRHMQLHLSRPSVELLPAGTAPPAEVPANPGQLCSSAVQSRESSAASSPSLSPSHTGPPSPLAQSHQQATLPHASLAVQQAHHHGPLGDEAPTQLQDLLDEVARHCQRLPAINQVLDEMLLTESGFGDRDAVAPGSGPWPPSAGDALSGGPGSLGMGTDGFLRSPAAAAALEHLVPVLGDALKLVAQLEAVVAEAGGRETADMEAALSQHRRQLEATWGKIVQARRLIAAADPASPPLPPPPPSRTESGGGGSGTVSIHSYGLDADADLAVAGNAGNQGAGKQGNSYPRPGNVDHKENLAAALAAGAEALVGILWPREPAPLGTSSGLAAVPAATIPAGGEAVASATVHPQTDRRRPLADSRPSVSAQVLPEEPALPGAAAQPCPGGTSCAGERHQTSLDTMQSGSRSGRSQLQPLHQPSAAAAAAAAVSDASAVNVTRPAARVGVPDDTPAFRGFSMPSAGTSTAAPLTRSSDNGCNMSAPKAVQLEERAHSEPGASGRAGAALAALATARAELARSLLSPPATSPSNLLSPSSPPPLPLPLTQQQPHPGPGQRPSGPQEGLQEQLSQAPPHQPQRLSLADLVAPRRTDREWAESSSQSPPHAVASQNPSPEPRPRPLLLLPMPLSPIKPADVLLQQQPQQQLAPTHQRPAPPPPPPLLPPWLQRQEQQQQQPVVAQRSLQGSATRDVGWQQAGGQLERLQISFDLATPSEQVEQREAQLQTTSSTTSSTNTDNSRRSGDGGGNYNGGGGDSAQSVDSSCSSISLARGGGFPLRPAAPRSASASGAAGRNGTEGAEGPSVGQWALRQVAGAGCSLGAPQRGWISKTDGGSGPERSVSHTVPGPASISLSGLAQRIADRSTSAGAPAAGKNIPSLRSSYSTTASSHGAPSHDPSSGSPPQSLVADRLVLSPGRVGRYGSPSPRGGAGAATASAAHVSPSREASQVLTAPTVATSHAGASSAAAASGFTAGNGHGTSPRGGLHERPVAPSWERPLTTAPPTTSTNATTTSTSFTAAAGTGASPSAGITMTGDHTPTSQPQWRPQGEEHEPGHAVAPVGPAGPAPPPGGTTTAAASNCNATHTDSQVSHALTVHASW</sequence>
<feature type="compositionally biased region" description="Pro residues" evidence="3">
    <location>
        <begin position="3131"/>
        <end position="3141"/>
    </location>
</feature>
<feature type="region of interest" description="Disordered" evidence="3">
    <location>
        <begin position="1683"/>
        <end position="1729"/>
    </location>
</feature>
<feature type="coiled-coil region" evidence="2">
    <location>
        <begin position="973"/>
        <end position="1015"/>
    </location>
</feature>
<organism evidence="5">
    <name type="scientific">Volvox carteri f. nagariensis</name>
    <dbReference type="NCBI Taxonomy" id="3068"/>
    <lineage>
        <taxon>Eukaryota</taxon>
        <taxon>Viridiplantae</taxon>
        <taxon>Chlorophyta</taxon>
        <taxon>core chlorophytes</taxon>
        <taxon>Chlorophyceae</taxon>
        <taxon>CS clade</taxon>
        <taxon>Chlamydomonadales</taxon>
        <taxon>Volvocaceae</taxon>
        <taxon>Volvox</taxon>
    </lineage>
</organism>
<dbReference type="OrthoDB" id="1711136at2759"/>
<feature type="region of interest" description="Disordered" evidence="3">
    <location>
        <begin position="3418"/>
        <end position="3522"/>
    </location>
</feature>
<feature type="region of interest" description="Disordered" evidence="3">
    <location>
        <begin position="328"/>
        <end position="414"/>
    </location>
</feature>
<feature type="compositionally biased region" description="Polar residues" evidence="3">
    <location>
        <begin position="219"/>
        <end position="231"/>
    </location>
</feature>
<evidence type="ECO:0000256" key="1">
    <source>
        <dbReference type="ARBA" id="ARBA00023270"/>
    </source>
</evidence>
<feature type="compositionally biased region" description="Low complexity" evidence="3">
    <location>
        <begin position="3559"/>
        <end position="3579"/>
    </location>
</feature>
<feature type="compositionally biased region" description="Low complexity" evidence="3">
    <location>
        <begin position="3418"/>
        <end position="3430"/>
    </location>
</feature>
<feature type="compositionally biased region" description="Basic and acidic residues" evidence="3">
    <location>
        <begin position="251"/>
        <end position="261"/>
    </location>
</feature>
<feature type="compositionally biased region" description="Low complexity" evidence="3">
    <location>
        <begin position="3300"/>
        <end position="3309"/>
    </location>
</feature>
<feature type="compositionally biased region" description="Gly residues" evidence="3">
    <location>
        <begin position="3638"/>
        <end position="3649"/>
    </location>
</feature>
<keyword evidence="2" id="KW-0175">Coiled coil</keyword>
<feature type="region of interest" description="Disordered" evidence="3">
    <location>
        <begin position="2838"/>
        <end position="2858"/>
    </location>
</feature>
<feature type="region of interest" description="Disordered" evidence="3">
    <location>
        <begin position="3239"/>
        <end position="3316"/>
    </location>
</feature>
<dbReference type="GeneID" id="9626845"/>
<feature type="region of interest" description="Disordered" evidence="3">
    <location>
        <begin position="495"/>
        <end position="656"/>
    </location>
</feature>
<gene>
    <name evidence="4" type="ORF">VOLCADRAFT_119676</name>
</gene>
<feature type="compositionally biased region" description="Low complexity" evidence="3">
    <location>
        <begin position="3892"/>
        <end position="3924"/>
    </location>
</feature>
<feature type="compositionally biased region" description="Low complexity" evidence="3">
    <location>
        <begin position="357"/>
        <end position="370"/>
    </location>
</feature>
<feature type="coiled-coil region" evidence="2">
    <location>
        <begin position="2015"/>
        <end position="2109"/>
    </location>
</feature>
<feature type="compositionally biased region" description="Polar residues" evidence="3">
    <location>
        <begin position="3927"/>
        <end position="3937"/>
    </location>
</feature>
<feature type="compositionally biased region" description="Low complexity" evidence="3">
    <location>
        <begin position="3771"/>
        <end position="3782"/>
    </location>
</feature>
<feature type="compositionally biased region" description="Polar residues" evidence="3">
    <location>
        <begin position="3837"/>
        <end position="3848"/>
    </location>
</feature>
<feature type="compositionally biased region" description="Polar residues" evidence="3">
    <location>
        <begin position="3357"/>
        <end position="3375"/>
    </location>
</feature>
<proteinExistence type="predicted"/>
<feature type="compositionally biased region" description="Low complexity" evidence="3">
    <location>
        <begin position="3620"/>
        <end position="3631"/>
    </location>
</feature>
<feature type="region of interest" description="Disordered" evidence="3">
    <location>
        <begin position="2912"/>
        <end position="2967"/>
    </location>
</feature>
<evidence type="ECO:0008006" key="6">
    <source>
        <dbReference type="Google" id="ProtNLM"/>
    </source>
</evidence>
<feature type="region of interest" description="Disordered" evidence="3">
    <location>
        <begin position="3535"/>
        <end position="3579"/>
    </location>
</feature>
<feature type="compositionally biased region" description="Low complexity" evidence="3">
    <location>
        <begin position="3672"/>
        <end position="3687"/>
    </location>
</feature>
<evidence type="ECO:0000313" key="4">
    <source>
        <dbReference type="EMBL" id="EFJ41563.1"/>
    </source>
</evidence>
<feature type="compositionally biased region" description="Low complexity" evidence="3">
    <location>
        <begin position="582"/>
        <end position="603"/>
    </location>
</feature>
<feature type="region of interest" description="Disordered" evidence="3">
    <location>
        <begin position="1756"/>
        <end position="1884"/>
    </location>
</feature>
<feature type="compositionally biased region" description="Low complexity" evidence="3">
    <location>
        <begin position="2706"/>
        <end position="2716"/>
    </location>
</feature>
<reference evidence="4 5" key="1">
    <citation type="journal article" date="2010" name="Science">
        <title>Genomic analysis of organismal complexity in the multicellular green alga Volvox carteri.</title>
        <authorList>
            <person name="Prochnik S.E."/>
            <person name="Umen J."/>
            <person name="Nedelcu A.M."/>
            <person name="Hallmann A."/>
            <person name="Miller S.M."/>
            <person name="Nishii I."/>
            <person name="Ferris P."/>
            <person name="Kuo A."/>
            <person name="Mitros T."/>
            <person name="Fritz-Laylin L.K."/>
            <person name="Hellsten U."/>
            <person name="Chapman J."/>
            <person name="Simakov O."/>
            <person name="Rensing S.A."/>
            <person name="Terry A."/>
            <person name="Pangilinan J."/>
            <person name="Kapitonov V."/>
            <person name="Jurka J."/>
            <person name="Salamov A."/>
            <person name="Shapiro H."/>
            <person name="Schmutz J."/>
            <person name="Grimwood J."/>
            <person name="Lindquist E."/>
            <person name="Lucas S."/>
            <person name="Grigoriev I.V."/>
            <person name="Schmitt R."/>
            <person name="Kirk D."/>
            <person name="Rokhsar D.S."/>
        </authorList>
    </citation>
    <scope>NUCLEOTIDE SEQUENCE [LARGE SCALE GENOMIC DNA]</scope>
    <source>
        <strain evidence="5">f. Nagariensis / Eve</strain>
    </source>
</reference>
<dbReference type="KEGG" id="vcn:VOLCADRAFT_119676"/>